<reference evidence="1 2" key="1">
    <citation type="submission" date="2024-09" db="EMBL/GenBank/DDBJ databases">
        <authorList>
            <person name="Sun Q."/>
            <person name="Mori K."/>
        </authorList>
    </citation>
    <scope>NUCLEOTIDE SEQUENCE [LARGE SCALE GENOMIC DNA]</scope>
    <source>
        <strain evidence="1 2">CECT 8064</strain>
    </source>
</reference>
<proteinExistence type="predicted"/>
<evidence type="ECO:0000313" key="1">
    <source>
        <dbReference type="EMBL" id="MFB9137265.1"/>
    </source>
</evidence>
<organism evidence="1 2">
    <name type="scientific">Vibrio olivae</name>
    <dbReference type="NCBI Taxonomy" id="1243002"/>
    <lineage>
        <taxon>Bacteria</taxon>
        <taxon>Pseudomonadati</taxon>
        <taxon>Pseudomonadota</taxon>
        <taxon>Gammaproteobacteria</taxon>
        <taxon>Vibrionales</taxon>
        <taxon>Vibrionaceae</taxon>
        <taxon>Vibrio</taxon>
    </lineage>
</organism>
<keyword evidence="2" id="KW-1185">Reference proteome</keyword>
<gene>
    <name evidence="1" type="ORF">ACFFUV_20070</name>
</gene>
<name>A0ABV5HSP1_9VIBR</name>
<dbReference type="RefSeq" id="WP_017788949.1">
    <property type="nucleotide sequence ID" value="NZ_JBHMEP010000010.1"/>
</dbReference>
<dbReference type="EMBL" id="JBHMEP010000010">
    <property type="protein sequence ID" value="MFB9137265.1"/>
    <property type="molecule type" value="Genomic_DNA"/>
</dbReference>
<accession>A0ABV5HSP1</accession>
<evidence type="ECO:0000313" key="2">
    <source>
        <dbReference type="Proteomes" id="UP001589645"/>
    </source>
</evidence>
<sequence>MSVQTQCATRNYDVVGTIFYAFNTHKHQELFSETISATSHDEAENRYRELVAEQCEMRSLELDRIELEFVIDLDAAESGESWEKAFGVDETVH</sequence>
<protein>
    <submittedName>
        <fullName evidence="1">Uncharacterized protein</fullName>
    </submittedName>
</protein>
<dbReference type="Proteomes" id="UP001589645">
    <property type="component" value="Unassembled WGS sequence"/>
</dbReference>
<comment type="caution">
    <text evidence="1">The sequence shown here is derived from an EMBL/GenBank/DDBJ whole genome shotgun (WGS) entry which is preliminary data.</text>
</comment>